<dbReference type="PANTHER" id="PTHR40627">
    <property type="entry name" value="INDOLE PRENYLTRANSFERASE TDIB-RELATED"/>
    <property type="match status" value="1"/>
</dbReference>
<comment type="caution">
    <text evidence="2">The sequence shown here is derived from an EMBL/GenBank/DDBJ whole genome shotgun (WGS) entry which is preliminary data.</text>
</comment>
<keyword evidence="3" id="KW-1185">Reference proteome</keyword>
<accession>A0A0P7B641</accession>
<evidence type="ECO:0000313" key="2">
    <source>
        <dbReference type="EMBL" id="KPM34426.1"/>
    </source>
</evidence>
<dbReference type="Pfam" id="PF11991">
    <property type="entry name" value="Trp_DMAT"/>
    <property type="match status" value="1"/>
</dbReference>
<keyword evidence="1" id="KW-0808">Transferase</keyword>
<proteinExistence type="predicted"/>
<dbReference type="InterPro" id="IPR017795">
    <property type="entry name" value="ABBA_NscD-like"/>
</dbReference>
<sequence>MINEPEDKEIKDQFAKETLEKKPGTSGACFSWELKPGQAIPDVNIYVPLCQYFKSDKAIVEVIEKIFRNGNDVCNDEIKTPTVHTFISFHFSEKKGAYVTTYVAPFVRFL</sequence>
<evidence type="ECO:0000313" key="3">
    <source>
        <dbReference type="Proteomes" id="UP000050424"/>
    </source>
</evidence>
<reference evidence="2 3" key="1">
    <citation type="submission" date="2015-09" db="EMBL/GenBank/DDBJ databases">
        <title>Draft genome of a European isolate of the apple canker pathogen Neonectria ditissima.</title>
        <authorList>
            <person name="Gomez-Cortecero A."/>
            <person name="Harrison R.J."/>
            <person name="Armitage A.D."/>
        </authorList>
    </citation>
    <scope>NUCLEOTIDE SEQUENCE [LARGE SCALE GENOMIC DNA]</scope>
    <source>
        <strain evidence="2 3">R09/05</strain>
    </source>
</reference>
<dbReference type="AlphaFoldDB" id="A0A0P7B641"/>
<evidence type="ECO:0000256" key="1">
    <source>
        <dbReference type="ARBA" id="ARBA00022679"/>
    </source>
</evidence>
<dbReference type="EMBL" id="LKCW01000342">
    <property type="protein sequence ID" value="KPM34426.1"/>
    <property type="molecule type" value="Genomic_DNA"/>
</dbReference>
<gene>
    <name evidence="2" type="ORF">AK830_g12146</name>
</gene>
<name>A0A0P7B641_9HYPO</name>
<dbReference type="GO" id="GO:0016765">
    <property type="term" value="F:transferase activity, transferring alkyl or aryl (other than methyl) groups"/>
    <property type="evidence" value="ECO:0007669"/>
    <property type="project" value="InterPro"/>
</dbReference>
<organism evidence="2 3">
    <name type="scientific">Neonectria ditissima</name>
    <dbReference type="NCBI Taxonomy" id="78410"/>
    <lineage>
        <taxon>Eukaryota</taxon>
        <taxon>Fungi</taxon>
        <taxon>Dikarya</taxon>
        <taxon>Ascomycota</taxon>
        <taxon>Pezizomycotina</taxon>
        <taxon>Sordariomycetes</taxon>
        <taxon>Hypocreomycetidae</taxon>
        <taxon>Hypocreales</taxon>
        <taxon>Nectriaceae</taxon>
        <taxon>Neonectria</taxon>
    </lineage>
</organism>
<dbReference type="OrthoDB" id="5392033at2759"/>
<dbReference type="GO" id="GO:0009820">
    <property type="term" value="P:alkaloid metabolic process"/>
    <property type="evidence" value="ECO:0007669"/>
    <property type="project" value="InterPro"/>
</dbReference>
<dbReference type="PANTHER" id="PTHR40627:SF5">
    <property type="entry name" value="INDOLE PRENYLTRANSFERASE TDIB"/>
    <property type="match status" value="1"/>
</dbReference>
<protein>
    <submittedName>
        <fullName evidence="2">Uncharacterized protein</fullName>
    </submittedName>
</protein>
<dbReference type="Proteomes" id="UP000050424">
    <property type="component" value="Unassembled WGS sequence"/>
</dbReference>